<accession>A0ABW2K0T2</accession>
<name>A0ABW2K0T2_9BACI</name>
<sequence length="42" mass="4444">MLEDILQRAGDLGYHTIIGGISGDPPKASSFMKSSALHMQAV</sequence>
<dbReference type="RefSeq" id="WP_289215557.1">
    <property type="nucleotide sequence ID" value="NZ_JAPVRC010000003.1"/>
</dbReference>
<dbReference type="Proteomes" id="UP001596494">
    <property type="component" value="Unassembled WGS sequence"/>
</dbReference>
<comment type="caution">
    <text evidence="1">The sequence shown here is derived from an EMBL/GenBank/DDBJ whole genome shotgun (WGS) entry which is preliminary data.</text>
</comment>
<protein>
    <submittedName>
        <fullName evidence="1">Uncharacterized protein</fullName>
    </submittedName>
</protein>
<gene>
    <name evidence="1" type="ORF">ACFQMN_02615</name>
</gene>
<proteinExistence type="predicted"/>
<evidence type="ECO:0000313" key="1">
    <source>
        <dbReference type="EMBL" id="MFC7319778.1"/>
    </source>
</evidence>
<keyword evidence="2" id="KW-1185">Reference proteome</keyword>
<evidence type="ECO:0000313" key="2">
    <source>
        <dbReference type="Proteomes" id="UP001596494"/>
    </source>
</evidence>
<reference evidence="2" key="1">
    <citation type="journal article" date="2019" name="Int. J. Syst. Evol. Microbiol.">
        <title>The Global Catalogue of Microorganisms (GCM) 10K type strain sequencing project: providing services to taxonomists for standard genome sequencing and annotation.</title>
        <authorList>
            <consortium name="The Broad Institute Genomics Platform"/>
            <consortium name="The Broad Institute Genome Sequencing Center for Infectious Disease"/>
            <person name="Wu L."/>
            <person name="Ma J."/>
        </authorList>
    </citation>
    <scope>NUCLEOTIDE SEQUENCE [LARGE SCALE GENOMIC DNA]</scope>
    <source>
        <strain evidence="2">CCUG 73951</strain>
    </source>
</reference>
<organism evidence="1 2">
    <name type="scientific">Halobacillus campisalis</name>
    <dbReference type="NCBI Taxonomy" id="435909"/>
    <lineage>
        <taxon>Bacteria</taxon>
        <taxon>Bacillati</taxon>
        <taxon>Bacillota</taxon>
        <taxon>Bacilli</taxon>
        <taxon>Bacillales</taxon>
        <taxon>Bacillaceae</taxon>
        <taxon>Halobacillus</taxon>
    </lineage>
</organism>
<dbReference type="EMBL" id="JBHTBY010000001">
    <property type="protein sequence ID" value="MFC7319778.1"/>
    <property type="molecule type" value="Genomic_DNA"/>
</dbReference>